<dbReference type="Proteomes" id="UP000557230">
    <property type="component" value="Unassembled WGS sequence"/>
</dbReference>
<dbReference type="OrthoDB" id="63891at2759"/>
<dbReference type="GO" id="GO:0008017">
    <property type="term" value="F:microtubule binding"/>
    <property type="evidence" value="ECO:0007669"/>
    <property type="project" value="TreeGrafter"/>
</dbReference>
<dbReference type="InterPro" id="IPR016024">
    <property type="entry name" value="ARM-type_fold"/>
</dbReference>
<accession>A0A7L1H1K0</accession>
<dbReference type="Gene3D" id="1.25.10.10">
    <property type="entry name" value="Leucine-rich Repeat Variant"/>
    <property type="match status" value="1"/>
</dbReference>
<evidence type="ECO:0000313" key="2">
    <source>
        <dbReference type="Proteomes" id="UP000557230"/>
    </source>
</evidence>
<name>A0A7L1H1K0_9PICI</name>
<dbReference type="EMBL" id="VXBD01016005">
    <property type="protein sequence ID" value="NXN20113.1"/>
    <property type="molecule type" value="Genomic_DNA"/>
</dbReference>
<protein>
    <submittedName>
        <fullName evidence="1">TGRM2 protein</fullName>
    </submittedName>
</protein>
<proteinExistence type="predicted"/>
<dbReference type="GO" id="GO:0005881">
    <property type="term" value="C:cytoplasmic microtubule"/>
    <property type="evidence" value="ECO:0007669"/>
    <property type="project" value="TreeGrafter"/>
</dbReference>
<dbReference type="GO" id="GO:0000226">
    <property type="term" value="P:microtubule cytoskeleton organization"/>
    <property type="evidence" value="ECO:0007669"/>
    <property type="project" value="TreeGrafter"/>
</dbReference>
<feature type="non-terminal residue" evidence="1">
    <location>
        <position position="1"/>
    </location>
</feature>
<dbReference type="InterPro" id="IPR011989">
    <property type="entry name" value="ARM-like"/>
</dbReference>
<reference evidence="1 2" key="1">
    <citation type="submission" date="2019-09" db="EMBL/GenBank/DDBJ databases">
        <title>Bird 10,000 Genomes (B10K) Project - Family phase.</title>
        <authorList>
            <person name="Zhang G."/>
        </authorList>
    </citation>
    <scope>NUCLEOTIDE SEQUENCE [LARGE SCALE GENOMIC DNA]</scope>
    <source>
        <strain evidence="1">B10K-DU-001-78</strain>
        <tissue evidence="1">Muscle</tissue>
    </source>
</reference>
<dbReference type="SUPFAM" id="SSF48371">
    <property type="entry name" value="ARM repeat"/>
    <property type="match status" value="1"/>
</dbReference>
<sequence length="108" mass="12351">AVEETHKLEELYKLLADKEFQARIHAVMLLLDHCRNIPEPICNNIVQVFDAFFPRLQDWNKKVKQKALEVLALMIPLLRDALQPVLFFVVSAVTDNLNSKHPGIYAAA</sequence>
<dbReference type="AlphaFoldDB" id="A0A7L1H1K0"/>
<comment type="caution">
    <text evidence="1">The sequence shown here is derived from an EMBL/GenBank/DDBJ whole genome shotgun (WGS) entry which is preliminary data.</text>
</comment>
<dbReference type="PANTHER" id="PTHR21567:SF42">
    <property type="entry name" value="TOG ARRAY REGULATOR OF AXONEMAL MICROTUBULES PROTEIN 2"/>
    <property type="match status" value="1"/>
</dbReference>
<feature type="non-terminal residue" evidence="1">
    <location>
        <position position="108"/>
    </location>
</feature>
<organism evidence="1 2">
    <name type="scientific">Indicator maculatus</name>
    <name type="common">spotted honeyguide</name>
    <dbReference type="NCBI Taxonomy" id="545262"/>
    <lineage>
        <taxon>Eukaryota</taxon>
        <taxon>Metazoa</taxon>
        <taxon>Chordata</taxon>
        <taxon>Craniata</taxon>
        <taxon>Vertebrata</taxon>
        <taxon>Euteleostomi</taxon>
        <taxon>Archelosauria</taxon>
        <taxon>Archosauria</taxon>
        <taxon>Dinosauria</taxon>
        <taxon>Saurischia</taxon>
        <taxon>Theropoda</taxon>
        <taxon>Coelurosauria</taxon>
        <taxon>Aves</taxon>
        <taxon>Neognathae</taxon>
        <taxon>Neoaves</taxon>
        <taxon>Telluraves</taxon>
        <taxon>Coraciimorphae</taxon>
        <taxon>Piciformes</taxon>
        <taxon>Indicatoridae</taxon>
        <taxon>Indicator</taxon>
    </lineage>
</organism>
<dbReference type="GO" id="GO:0005929">
    <property type="term" value="C:cilium"/>
    <property type="evidence" value="ECO:0007669"/>
    <property type="project" value="TreeGrafter"/>
</dbReference>
<dbReference type="PANTHER" id="PTHR21567">
    <property type="entry name" value="CLASP"/>
    <property type="match status" value="1"/>
</dbReference>
<keyword evidence="2" id="KW-1185">Reference proteome</keyword>
<gene>
    <name evidence="1" type="primary">Togaram2_2</name>
    <name evidence="1" type="ORF">INDMAC_R06179</name>
</gene>
<evidence type="ECO:0000313" key="1">
    <source>
        <dbReference type="EMBL" id="NXN20113.1"/>
    </source>
</evidence>